<dbReference type="STRING" id="651662.SAMN04488069_108119"/>
<accession>A0A1H3JK54</accession>
<keyword evidence="3" id="KW-1185">Reference proteome</keyword>
<dbReference type="GO" id="GO:0016887">
    <property type="term" value="F:ATP hydrolysis activity"/>
    <property type="evidence" value="ECO:0007669"/>
    <property type="project" value="InterPro"/>
</dbReference>
<proteinExistence type="predicted"/>
<dbReference type="OrthoDB" id="9769293at2"/>
<dbReference type="GO" id="GO:0005524">
    <property type="term" value="F:ATP binding"/>
    <property type="evidence" value="ECO:0007669"/>
    <property type="project" value="InterPro"/>
</dbReference>
<dbReference type="PANTHER" id="PTHR43581">
    <property type="entry name" value="ATP/GTP PHOSPHATASE"/>
    <property type="match status" value="1"/>
</dbReference>
<dbReference type="Pfam" id="PF13304">
    <property type="entry name" value="AAA_21"/>
    <property type="match status" value="1"/>
</dbReference>
<dbReference type="EMBL" id="FNOV01000008">
    <property type="protein sequence ID" value="SDY40343.1"/>
    <property type="molecule type" value="Genomic_DNA"/>
</dbReference>
<evidence type="ECO:0000259" key="1">
    <source>
        <dbReference type="Pfam" id="PF13304"/>
    </source>
</evidence>
<dbReference type="PANTHER" id="PTHR43581:SF4">
    <property type="entry name" value="ATP_GTP PHOSPHATASE"/>
    <property type="match status" value="1"/>
</dbReference>
<dbReference type="InterPro" id="IPR027417">
    <property type="entry name" value="P-loop_NTPase"/>
</dbReference>
<dbReference type="InterPro" id="IPR003959">
    <property type="entry name" value="ATPase_AAA_core"/>
</dbReference>
<dbReference type="AlphaFoldDB" id="A0A1H3JK54"/>
<evidence type="ECO:0000313" key="2">
    <source>
        <dbReference type="EMBL" id="SDY40343.1"/>
    </source>
</evidence>
<gene>
    <name evidence="2" type="ORF">SAMN04488069_108119</name>
</gene>
<protein>
    <submittedName>
        <fullName evidence="2">ATPase/GTPase, AAA15 family</fullName>
    </submittedName>
</protein>
<dbReference type="SUPFAM" id="SSF52540">
    <property type="entry name" value="P-loop containing nucleoside triphosphate hydrolases"/>
    <property type="match status" value="1"/>
</dbReference>
<reference evidence="3" key="1">
    <citation type="submission" date="2016-10" db="EMBL/GenBank/DDBJ databases">
        <authorList>
            <person name="Varghese N."/>
            <person name="Submissions S."/>
        </authorList>
    </citation>
    <scope>NUCLEOTIDE SEQUENCE [LARGE SCALE GENOMIC DNA]</scope>
    <source>
        <strain evidence="3">CGMCC 1.8975</strain>
    </source>
</reference>
<feature type="domain" description="ATPase AAA-type core" evidence="1">
    <location>
        <begin position="25"/>
        <end position="317"/>
    </location>
</feature>
<dbReference type="InterPro" id="IPR051396">
    <property type="entry name" value="Bact_Antivir_Def_Nuclease"/>
</dbReference>
<dbReference type="Gene3D" id="3.40.50.300">
    <property type="entry name" value="P-loop containing nucleotide triphosphate hydrolases"/>
    <property type="match status" value="1"/>
</dbReference>
<evidence type="ECO:0000313" key="3">
    <source>
        <dbReference type="Proteomes" id="UP000199249"/>
    </source>
</evidence>
<sequence>MLMDSFEVENFRSLKHLKLEKLTRVNLLVGKNNSGKTSVLEALFAISGIEDANWLSIIEKERGLINNEFDFRYIFYGFDSTLSVVLSAIHRDEKGESHTLRASMGIRKRLYAKEHDTTIHSRSSVLTRKPEANVLLISVVSPTTVKPIEISMGRDNNGHDLFIKTSIKSDKELAGLRFPGSSRYMVSEILTTNIDRLTLGQKLEDLKFNKIDAPLLDIMKIIDIRIEDISLSTSGQIYLDLGANFRTLLPLNLMGEGVQRLLDIAAAVAHSSGGIVLIDEIDNGLHYSALRILWKGILQAAREYDVQVFATTHSAEALRHLTWVLDNEENADYRNDVAAYTLIRADGDMVRTYRYDYEQLDYALDHGVEVRN</sequence>
<dbReference type="Proteomes" id="UP000199249">
    <property type="component" value="Unassembled WGS sequence"/>
</dbReference>
<name>A0A1H3JK54_9BACT</name>
<organism evidence="2 3">
    <name type="scientific">Hymenobacter psychrophilus</name>
    <dbReference type="NCBI Taxonomy" id="651662"/>
    <lineage>
        <taxon>Bacteria</taxon>
        <taxon>Pseudomonadati</taxon>
        <taxon>Bacteroidota</taxon>
        <taxon>Cytophagia</taxon>
        <taxon>Cytophagales</taxon>
        <taxon>Hymenobacteraceae</taxon>
        <taxon>Hymenobacter</taxon>
    </lineage>
</organism>